<dbReference type="InterPro" id="IPR013525">
    <property type="entry name" value="ABC2_TM"/>
</dbReference>
<keyword evidence="4 5" id="KW-0472">Membrane</keyword>
<feature type="transmembrane region" description="Helical" evidence="5">
    <location>
        <begin position="161"/>
        <end position="182"/>
    </location>
</feature>
<dbReference type="AlphaFoldDB" id="A0A7I8DLH8"/>
<dbReference type="PANTHER" id="PTHR43229:SF2">
    <property type="entry name" value="NODULATION PROTEIN J"/>
    <property type="match status" value="1"/>
</dbReference>
<reference evidence="7 8" key="2">
    <citation type="submission" date="2020-08" db="EMBL/GenBank/DDBJ databases">
        <authorList>
            <person name="Ueki A."/>
            <person name="Tonouchi A."/>
        </authorList>
    </citation>
    <scope>NUCLEOTIDE SEQUENCE [LARGE SCALE GENOMIC DNA]</scope>
    <source>
        <strain evidence="7 8">CTTW</strain>
    </source>
</reference>
<dbReference type="PIRSF" id="PIRSF006648">
    <property type="entry name" value="DrrB"/>
    <property type="match status" value="1"/>
</dbReference>
<feature type="transmembrane region" description="Helical" evidence="5">
    <location>
        <begin position="189"/>
        <end position="210"/>
    </location>
</feature>
<dbReference type="GO" id="GO:0140359">
    <property type="term" value="F:ABC-type transporter activity"/>
    <property type="evidence" value="ECO:0007669"/>
    <property type="project" value="InterPro"/>
</dbReference>
<comment type="similarity">
    <text evidence="5">Belongs to the ABC-2 integral membrane protein family.</text>
</comment>
<comment type="subcellular location">
    <subcellularLocation>
        <location evidence="5">Cell membrane</location>
        <topology evidence="5">Multi-pass membrane protein</topology>
    </subcellularLocation>
    <subcellularLocation>
        <location evidence="1">Membrane</location>
        <topology evidence="1">Multi-pass membrane protein</topology>
    </subcellularLocation>
</comment>
<dbReference type="EMBL" id="AP023368">
    <property type="protein sequence ID" value="BCJ99220.1"/>
    <property type="molecule type" value="Genomic_DNA"/>
</dbReference>
<evidence type="ECO:0000256" key="1">
    <source>
        <dbReference type="ARBA" id="ARBA00004141"/>
    </source>
</evidence>
<dbReference type="InterPro" id="IPR051784">
    <property type="entry name" value="Nod_factor_ABC_transporter"/>
</dbReference>
<reference evidence="7 8" key="1">
    <citation type="submission" date="2020-08" db="EMBL/GenBank/DDBJ databases">
        <title>Draft genome sequencing of an Anaerocolumna strain isolated from anoxic soil subjected to BSD treatment.</title>
        <authorList>
            <person name="Uek A."/>
            <person name="Tonouchi A."/>
        </authorList>
    </citation>
    <scope>NUCLEOTIDE SEQUENCE [LARGE SCALE GENOMIC DNA]</scope>
    <source>
        <strain evidence="7 8">CTTW</strain>
    </source>
</reference>
<keyword evidence="2 5" id="KW-0812">Transmembrane</keyword>
<keyword evidence="5" id="KW-0813">Transport</keyword>
<proteinExistence type="inferred from homology"/>
<dbReference type="Proteomes" id="UP000515703">
    <property type="component" value="Chromosome"/>
</dbReference>
<accession>A0A7I8DLH8</accession>
<protein>
    <recommendedName>
        <fullName evidence="5">Transport permease protein</fullName>
    </recommendedName>
</protein>
<evidence type="ECO:0000256" key="4">
    <source>
        <dbReference type="ARBA" id="ARBA00023136"/>
    </source>
</evidence>
<feature type="transmembrane region" description="Helical" evidence="5">
    <location>
        <begin position="230"/>
        <end position="256"/>
    </location>
</feature>
<dbReference type="PANTHER" id="PTHR43229">
    <property type="entry name" value="NODULATION PROTEIN J"/>
    <property type="match status" value="1"/>
</dbReference>
<sequence>MNVVGAILQKNLLNFIRDKGRLLGSIIMALFFLFIFSFVMKSSMSGLEQPMNYLISGVIIMTVFQTSLNNSTDILSDIASGYMKEVLVSPISRAQISIGHILSGSIIAVLQGLLITVLSLFMGFHLDILHLLQMIAVMAAAGLTFGSIGLFLATISRNSSSFQIVSTMIMMPFTFLSGAYIPTTIMPKFLAPLVYINPLTYLTAIFRFISLKMEGVSQSELIKQGVAYDIHGFVITPIIGLLIIILMGVIFFLLCVDKFNKADFSNVKVAAGPRR</sequence>
<dbReference type="GO" id="GO:0043190">
    <property type="term" value="C:ATP-binding cassette (ABC) transporter complex"/>
    <property type="evidence" value="ECO:0007669"/>
    <property type="project" value="InterPro"/>
</dbReference>
<dbReference type="PROSITE" id="PS51012">
    <property type="entry name" value="ABC_TM2"/>
    <property type="match status" value="1"/>
</dbReference>
<keyword evidence="8" id="KW-1185">Reference proteome</keyword>
<dbReference type="PRINTS" id="PR00164">
    <property type="entry name" value="ABC2TRNSPORT"/>
</dbReference>
<feature type="transmembrane region" description="Helical" evidence="5">
    <location>
        <begin position="20"/>
        <end position="39"/>
    </location>
</feature>
<dbReference type="RefSeq" id="WP_185259492.1">
    <property type="nucleotide sequence ID" value="NZ_AP023368.1"/>
</dbReference>
<dbReference type="Pfam" id="PF01061">
    <property type="entry name" value="ABC2_membrane"/>
    <property type="match status" value="1"/>
</dbReference>
<feature type="transmembrane region" description="Helical" evidence="5">
    <location>
        <begin position="131"/>
        <end position="155"/>
    </location>
</feature>
<gene>
    <name evidence="7" type="ORF">bsdcttw_22610</name>
</gene>
<feature type="transmembrane region" description="Helical" evidence="5">
    <location>
        <begin position="101"/>
        <end position="124"/>
    </location>
</feature>
<evidence type="ECO:0000256" key="3">
    <source>
        <dbReference type="ARBA" id="ARBA00022989"/>
    </source>
</evidence>
<evidence type="ECO:0000259" key="6">
    <source>
        <dbReference type="PROSITE" id="PS51012"/>
    </source>
</evidence>
<feature type="transmembrane region" description="Helical" evidence="5">
    <location>
        <begin position="51"/>
        <end position="68"/>
    </location>
</feature>
<evidence type="ECO:0000256" key="5">
    <source>
        <dbReference type="RuleBase" id="RU361157"/>
    </source>
</evidence>
<organism evidence="7 8">
    <name type="scientific">Anaerocolumna chitinilytica</name>
    <dbReference type="NCBI Taxonomy" id="1727145"/>
    <lineage>
        <taxon>Bacteria</taxon>
        <taxon>Bacillati</taxon>
        <taxon>Bacillota</taxon>
        <taxon>Clostridia</taxon>
        <taxon>Lachnospirales</taxon>
        <taxon>Lachnospiraceae</taxon>
        <taxon>Anaerocolumna</taxon>
    </lineage>
</organism>
<evidence type="ECO:0000256" key="2">
    <source>
        <dbReference type="ARBA" id="ARBA00022692"/>
    </source>
</evidence>
<evidence type="ECO:0000313" key="7">
    <source>
        <dbReference type="EMBL" id="BCJ99220.1"/>
    </source>
</evidence>
<name>A0A7I8DLH8_9FIRM</name>
<keyword evidence="3 5" id="KW-1133">Transmembrane helix</keyword>
<dbReference type="InterPro" id="IPR047817">
    <property type="entry name" value="ABC2_TM_bact-type"/>
</dbReference>
<evidence type="ECO:0000313" key="8">
    <source>
        <dbReference type="Proteomes" id="UP000515703"/>
    </source>
</evidence>
<dbReference type="KEGG" id="acht:bsdcttw_22610"/>
<feature type="domain" description="ABC transmembrane type-2" evidence="6">
    <location>
        <begin position="20"/>
        <end position="262"/>
    </location>
</feature>
<keyword evidence="5" id="KW-1003">Cell membrane</keyword>
<dbReference type="InterPro" id="IPR000412">
    <property type="entry name" value="ABC_2_transport"/>
</dbReference>